<dbReference type="STRING" id="1921764.BSR28_03135"/>
<dbReference type="EMBL" id="MQSV01000002">
    <property type="protein sequence ID" value="OKL48931.1"/>
    <property type="molecule type" value="Genomic_DNA"/>
</dbReference>
<feature type="compositionally biased region" description="Polar residues" evidence="1">
    <location>
        <begin position="150"/>
        <end position="175"/>
    </location>
</feature>
<feature type="transmembrane region" description="Helical" evidence="2">
    <location>
        <begin position="755"/>
        <end position="772"/>
    </location>
</feature>
<dbReference type="AlphaFoldDB" id="A0A1Q5PMZ7"/>
<gene>
    <name evidence="3" type="ORF">BSR29_03565</name>
</gene>
<evidence type="ECO:0000313" key="3">
    <source>
        <dbReference type="EMBL" id="OKL48931.1"/>
    </source>
</evidence>
<sequence>MQVAFRHGFRYLLVFTLAFALGSALLLNLLTQNAQVELKITKALNAQSEQNLDLLVRPKTNLTEVENTLNLVRPDYLYDARGGITPQQLQAIKEIPNVKTAAPAAALGILPVPLKLKYQIPPQDLAGGSQPSLFRYVGEALKLSEADFTHNPQNAPENTGPQTATSNTGSPNADSGKTDASESHRYTYLYFTRQPLKNDPETMGYLESQPQGDLEFPIAPDQKSLILAYNCLTDSHCQFRWPNTVHLELPLVGLDLAAENALTATPKTLPTQTQSTLQMPPVQQWQSQIPPAAKAEIPASEYLPVILPQSLSVPENPLPAFHLNLAQLPNPQAQQFTQELSENPENIDKYATLLAVKNLPINTSLSASWTELINQLGTTEPDLSNPRTLNPVVSEEPLHSYWPLSVIKTVSPANYQAPKGTAITVQALPQPPGTAPSAAPVYRIVDRTKLPKEKLITIAATYNPYQNQNYFTSTRGAAGRKVLPPSFRATGITLAPTPAVTSLDYLNTWYQNQTQSTKRQQAPYNSIRIKLKDRQPQALKATIATILSDPKLHVDILKDSDYVAKEIKTLDAHQNPADSTQAQNPADSTQPQAVFEYWIAPAIIPTLITANQQYHQTLSLLFWVLLEITLVLAILSLLKLQSPQMQARARIGWRSTRILRTELGATSTYALIAALLGILTYLLLNPILLSYAHLENPQSSNLRQYLTQSLPLPGTYLLVTLLVATFTTIGYHLWAGDQAIPPQKVHPKLRYLTQGLAVAWAAATLQTAWYQQQDFQQTLKQALSGERLQLGLQSAQILTIIIVALMALVLLFQTSRLTSAAQAPELRTLKFLGWRPRRLWWTELKPQLAADLLGLTLGLATLNLTLAALNPTFRAHLPSALVITGSILSAQLVLIAIGTRSRTSPEKR</sequence>
<evidence type="ECO:0000256" key="2">
    <source>
        <dbReference type="SAM" id="Phobius"/>
    </source>
</evidence>
<reference evidence="3 4" key="1">
    <citation type="submission" date="2016-11" db="EMBL/GenBank/DDBJ databases">
        <title>Actinomyces gypaetusis sp. nov. isolated from the vulture Gypaetus barbatus in Qinghai Tibet Plateau China.</title>
        <authorList>
            <person name="Meng X."/>
        </authorList>
    </citation>
    <scope>NUCLEOTIDE SEQUENCE [LARGE SCALE GENOMIC DNA]</scope>
    <source>
        <strain evidence="3 4">VUL4_2</strain>
    </source>
</reference>
<keyword evidence="4" id="KW-1185">Reference proteome</keyword>
<comment type="caution">
    <text evidence="3">The sequence shown here is derived from an EMBL/GenBank/DDBJ whole genome shotgun (WGS) entry which is preliminary data.</text>
</comment>
<feature type="region of interest" description="Disordered" evidence="1">
    <location>
        <begin position="149"/>
        <end position="181"/>
    </location>
</feature>
<evidence type="ECO:0000313" key="4">
    <source>
        <dbReference type="Proteomes" id="UP000186785"/>
    </source>
</evidence>
<feature type="transmembrane region" description="Helical" evidence="2">
    <location>
        <begin position="714"/>
        <end position="734"/>
    </location>
</feature>
<evidence type="ECO:0008006" key="5">
    <source>
        <dbReference type="Google" id="ProtNLM"/>
    </source>
</evidence>
<organism evidence="3 4">
    <name type="scientific">Boudabousia liubingyangii</name>
    <dbReference type="NCBI Taxonomy" id="1921764"/>
    <lineage>
        <taxon>Bacteria</taxon>
        <taxon>Bacillati</taxon>
        <taxon>Actinomycetota</taxon>
        <taxon>Actinomycetes</taxon>
        <taxon>Actinomycetales</taxon>
        <taxon>Actinomycetaceae</taxon>
        <taxon>Boudabousia</taxon>
    </lineage>
</organism>
<keyword evidence="2" id="KW-0812">Transmembrane</keyword>
<name>A0A1Q5PMZ7_9ACTO</name>
<feature type="transmembrane region" description="Helical" evidence="2">
    <location>
        <begin position="620"/>
        <end position="640"/>
    </location>
</feature>
<dbReference type="RefSeq" id="WP_073708919.1">
    <property type="nucleotide sequence ID" value="NZ_MQSU01000002.1"/>
</dbReference>
<dbReference type="Proteomes" id="UP000186785">
    <property type="component" value="Unassembled WGS sequence"/>
</dbReference>
<keyword evidence="2" id="KW-1133">Transmembrane helix</keyword>
<protein>
    <recommendedName>
        <fullName evidence="5">FtsX-like permease family protein</fullName>
    </recommendedName>
</protein>
<feature type="transmembrane region" description="Helical" evidence="2">
    <location>
        <begin position="848"/>
        <end position="869"/>
    </location>
</feature>
<keyword evidence="2" id="KW-0472">Membrane</keyword>
<evidence type="ECO:0000256" key="1">
    <source>
        <dbReference type="SAM" id="MobiDB-lite"/>
    </source>
</evidence>
<proteinExistence type="predicted"/>
<accession>A0A1Q5PMZ7</accession>
<feature type="transmembrane region" description="Helical" evidence="2">
    <location>
        <begin position="875"/>
        <end position="898"/>
    </location>
</feature>
<dbReference type="OrthoDB" id="3268975at2"/>
<feature type="transmembrane region" description="Helical" evidence="2">
    <location>
        <begin position="792"/>
        <end position="812"/>
    </location>
</feature>
<feature type="transmembrane region" description="Helical" evidence="2">
    <location>
        <begin position="669"/>
        <end position="694"/>
    </location>
</feature>
<feature type="transmembrane region" description="Helical" evidence="2">
    <location>
        <begin position="12"/>
        <end position="30"/>
    </location>
</feature>